<dbReference type="KEGG" id="daq:DAQ1742_02365"/>
<feature type="region of interest" description="Disordered" evidence="1">
    <location>
        <begin position="1110"/>
        <end position="1138"/>
    </location>
</feature>
<gene>
    <name evidence="3" type="ORF">DAQ1742_02365</name>
</gene>
<dbReference type="Proteomes" id="UP000294820">
    <property type="component" value="Chromosome 1"/>
</dbReference>
<feature type="compositionally biased region" description="Polar residues" evidence="1">
    <location>
        <begin position="1825"/>
        <end position="1838"/>
    </location>
</feature>
<feature type="compositionally biased region" description="Polar residues" evidence="1">
    <location>
        <begin position="2177"/>
        <end position="2190"/>
    </location>
</feature>
<dbReference type="InterPro" id="IPR011050">
    <property type="entry name" value="Pectin_lyase_fold/virulence"/>
</dbReference>
<dbReference type="InterPro" id="IPR010069">
    <property type="entry name" value="CdiA_FHA1_rpt"/>
</dbReference>
<evidence type="ECO:0000313" key="3">
    <source>
        <dbReference type="EMBL" id="SLM63256.1"/>
    </source>
</evidence>
<dbReference type="NCBIfam" id="TIGR01901">
    <property type="entry name" value="adhes_NPXG"/>
    <property type="match status" value="1"/>
</dbReference>
<feature type="compositionally biased region" description="Polar residues" evidence="1">
    <location>
        <begin position="1475"/>
        <end position="1488"/>
    </location>
</feature>
<dbReference type="InterPro" id="IPR012334">
    <property type="entry name" value="Pectin_lyas_fold"/>
</dbReference>
<feature type="region of interest" description="Disordered" evidence="1">
    <location>
        <begin position="2162"/>
        <end position="2190"/>
    </location>
</feature>
<feature type="region of interest" description="Disordered" evidence="1">
    <location>
        <begin position="2510"/>
        <end position="2540"/>
    </location>
</feature>
<dbReference type="Pfam" id="PF05860">
    <property type="entry name" value="TPS"/>
    <property type="match status" value="1"/>
</dbReference>
<reference evidence="3 4" key="1">
    <citation type="submission" date="2016-09" db="EMBL/GenBank/DDBJ databases">
        <authorList>
            <person name="Reverchon S."/>
            <person name="Nasser W."/>
            <person name="Leonard S."/>
            <person name="Brochier C."/>
            <person name="Duprey A."/>
        </authorList>
    </citation>
    <scope>NUCLEOTIDE SEQUENCE [LARGE SCALE GENOMIC DNA]</scope>
    <source>
        <strain evidence="3 4">174/2</strain>
    </source>
</reference>
<dbReference type="SMART" id="SM00912">
    <property type="entry name" value="Haemagg_act"/>
    <property type="match status" value="1"/>
</dbReference>
<feature type="region of interest" description="Disordered" evidence="1">
    <location>
        <begin position="1808"/>
        <end position="1838"/>
    </location>
</feature>
<feature type="compositionally biased region" description="Polar residues" evidence="1">
    <location>
        <begin position="2527"/>
        <end position="2540"/>
    </location>
</feature>
<protein>
    <recommendedName>
        <fullName evidence="2">Filamentous haemagglutinin FhaB/tRNA nuclease CdiA-like TPS domain-containing protein</fullName>
    </recommendedName>
</protein>
<dbReference type="EMBL" id="LT615367">
    <property type="protein sequence ID" value="SLM63256.1"/>
    <property type="molecule type" value="Genomic_DNA"/>
</dbReference>
<accession>A0A375ABG0</accession>
<keyword evidence="4" id="KW-1185">Reference proteome</keyword>
<feature type="domain" description="Filamentous haemagglutinin FhaB/tRNA nuclease CdiA-like TPS" evidence="2">
    <location>
        <begin position="51"/>
        <end position="174"/>
    </location>
</feature>
<dbReference type="NCBIfam" id="TIGR01731">
    <property type="entry name" value="fil_hemag_20aa"/>
    <property type="match status" value="45"/>
</dbReference>
<feature type="region of interest" description="Disordered" evidence="1">
    <location>
        <begin position="1458"/>
        <end position="1488"/>
    </location>
</feature>
<dbReference type="SUPFAM" id="SSF51126">
    <property type="entry name" value="Pectin lyase-like"/>
    <property type="match status" value="1"/>
</dbReference>
<proteinExistence type="predicted"/>
<organism evidence="3 4">
    <name type="scientific">Dickeya aquatica</name>
    <dbReference type="NCBI Taxonomy" id="1401087"/>
    <lineage>
        <taxon>Bacteria</taxon>
        <taxon>Pseudomonadati</taxon>
        <taxon>Pseudomonadota</taxon>
        <taxon>Gammaproteobacteria</taxon>
        <taxon>Enterobacterales</taxon>
        <taxon>Pectobacteriaceae</taxon>
        <taxon>Dickeya</taxon>
    </lineage>
</organism>
<dbReference type="InterPro" id="IPR008638">
    <property type="entry name" value="FhaB/CdiA-like_TPS"/>
</dbReference>
<name>A0A375ABG0_9GAMM</name>
<sequence length="4092" mass="402057">MNQGSGTKTVAVWQRALVWALVWLTGMQPVLGARAAGVTVAAGATTVEAAGNGVPVVNIAAPDATGLSHNRYQSFSVDGRGLILNNGTASLTATQLGGLIQNNPNLVAGGRSAGAILNEVVSPARSELAGYLEVAGPAASVVVANPYGITCNGCGFINTPRITLTTGVPQLNASGGLAGLDVRGGDILVTGAGLDASRSDYFALIAHTASLQAGLNAGGEAQVVLGTNRVGADGEVSAQASPAGGPALALDTGALGGMYAGRISLVSTGQGVGVNTSGLGARQGDITLTADGHLQVGTAVAQGALTAQGRTLTLTGQQQAEGDIRLRGGQGVALTTSGVRAGGGLTVESGGAVTATAAQLSAGVTAAGEVQPGYGVTLSGTALSLGQSRLSGDRLSLRAADGVSQASGGAWRAQSGLTVSGGALVLDGEAGAQTLDLSGETLGGRGRWQSAGSLTAQGFTHAGWDGELLAGGPLTMTAQSLENRGTLAGGELRLTTPALTNRGTVSGRQVTVQAGRLQNGGTLAADTSLTVTADGVENGGQLLAGGALTVSGGAVSNRGTVSGGTVTVSGSSLESQGMVQGREQVQLTATGALNQGASGRLSSGGLLQVSGGSLSDAGTTQARRMALTTGVWQHSGSLSVTQDGQLSAVSLANDGTVAAGGPLSLTGDYQGSGSLYSDGALSLTGNTQIGAGGRWQANGLTVTGGTLANAGQVNAAGALTLTLTDGLTNSGTLAGGTTAVQAGWLDNRGLLSGRDGLTVTLPSGTSLLSLLSSSPSSSAAAPGALRNSGRLEGQRLAVNAASLSGGGTLLGVDALTLAITGAANNGAGGQWLSGGALGVTAATLDNAGEVQGDTLALRAGRVTNLGRLLGLSGLTLEATSLETGHDSQLLSAGAAVLRASGISSDGVWQAGRLLIRGGEMHNAGQLESDGGLDITLTGGLNNRGALRANGAAQWQAATLANSGEVSVRGALTAQALSLANDGTVAAGGPLLLTGDYQGSGSLYSDGVLSLTGNTAIGAGGRWQANGLTVTGGTLANAGQVNAAGALTLTLADGLTNGGTLAGGTTAVQAGWLDNRGLLSGRDGLTVSLSAADPASDHAALSAAEASSIANVPSSTRPAGDRPAGLNTNTGTAGSLSNTGRLEGQRLAVKAASLNGRGTLLGVDALTLAITGAAVNGTGGQWLSGGALGVTAATLENAGEVQGDTLTLSAVDLTSRGRLLGLNGLTLEATTLTTGHDSQLLSAGTAWLRAASLTSDGVWQAGRLSLTGGEMHNAGQLESDGGLDITLTGGLNNRGALRANGAAQWQAATLSNTGEVSVRGALTAQALSLANDGTVAAGGPLSLTGDYQGAGSLYSDAALSLTGNTTIGAGGRWQADSLTLTGDTLINAGQVNAAGALTLTLADGLTNSGTLAGGTTEVQAGWLDNRGLLSGRDGLTVSLSAADPASDHAALSAAEASSIANAPSSTRPAGDRPAGLNTNTGTAGSLSNSGRLEGQQLAVKAASLSGRGTLLGVDALTLAITGAAVNGTGGQWLSGGALGVTAATLENAGEVQGDTLTLSAVDLTSRGRLLGLNGLTLEATTLTTGRDSQLLSAGTALLRTASLTSDGVWQAGRLLIRGGEMHNAGQLESDDALDITLTGSLGNRGALRANGAAQWQAATLANSGEVSVRGALTAQALSFTNDGTVAAGGPLSLTGDYQGAGRLYSDAALSLTGNTTIGAGGRWQADSLTVKGGSLTSAGQVNAAGALTLTLTDGLTNSGTLAGGTTEVQAGWLDNRGLLSGRDGLTVSLSAADPASDHAALSAAEASSIANAPSSTRPAGDRPAGLNTNTGTAGSLSNSGRLEGQQLAVKAASLSGRGTLLGVDALTLAITGAAVNGTGGQWLSRGALDVSAARLDNGGEMQGDTLALRAGQITNLGRLLGLNGLTLEATTLTTGRDSQLLSAGTALLRAASLTSDGVWQAGRLLIHGGEMHNAGQLESDGALDITLTGGLGNRGALRANGAAQWQAATLANSGEVSVRGTLTAQALSFSNDGTLAAGGPLSLTGDYQGAGLLTSDASLSLTGNTQIGAGGRWQANGLTVTGGTLANAGQVNAAGALTLTLTDGLTNSGTLAGGTTAVQAGWLDNRGLLSGRDGLTVSLPLTDTASVNTHTALLAAEASSIANAPSSTRPAGDRPAGLNTNTGTAGSLSNTGRLEGQRLAVKAASLNGRGTLLGVDALTLAITGAAANDAGGQWLSGGALGVSAATLDNGGEMQGDTLALRAGRVTNLGRLLGLNGLTLDASTLTTGHDSQLLSAGTAWLRAASLTSDGVWQAGRLLIRGGEMHNAGQLESDGGLDITLTGGLSNRGALRANGAAQWQAATLANSGEVSVRGALTAQALSLANDGTVAAGGPLSLTGDYQGAGSLYSDGALSLTGNTAIGAGGRWQANGLTVTGGTLANAGQVNAAGALTLTLTDALTNSDTLAGGTTAVQAGWLDNRGLLSGRDGLTVSLSAADPASGHAALSAAEASSIANAPSSTRPAGDRPAGLNTNTGTAGSLSNSGRLEGQRLAVKAASLNGRGTLLGVDALTLAITGAAANDAGGQWLSRGALDVSAARLDNGGEMQGDTLALRAGQITNLGRLLGLSGLTLEATTLTTGHDSQLLSAGTALLRAASLTSDGVWQAGRLSLTGGQLSNAGQLESDGALDITLTGEANGGGVLVNTGTVVARGDGQFRVSRLDNAGALAAGTLTLGAGQVNNTGRLLADGAMTVTAGQLTNDGRLESGALTVTGERLVNRGSLLADQGGGLLLSGALETGAASQWLSNGDWQVQAGTVVHQGMWQGNRLTLGAQQMDNRGVLRGVNAVSLTLAQGYRGEAGSEVLSNGRVSLETGTLWQQGDIGGGQLWLTADTLSNGGRLVGLSQLDIRSRGQLDNGGSVLGNGAVNVYAAGLDNSGVLQGDTLTLQGGRVINRGRLQGSAALTLSGLSRYDGTAGSQLLSGGTATLSAGDAVNDGVWQAQSLSLDAGTLTNRGTVSGLERLRLGVRQLTNAGQVQGGAQTTLTGAVFENSGTLLAQGGLTADYRERVSNGAGGRLLSGGGGTLTTGTLDNRGLWQSSQLGLTAGSLVNGGTLLGVNGATLTLGGDYTGLAGSELLSNGALGLSASGVDNAGQVQGQTVTLRAGRLRNQGGLTGTGQLTTTLDGALENLSGAVIRGGAVTLDAGTVWNAGRLEGQRELGVFSRGAVSNPGELVSGGTLSLSGSQLANTGWLQGPAVSLSVGQLENSGTLQAGQSLTLHLPQWTNTGRVQADRLTVITDGVLENRGTLLGLTQLALQAAALNNTATGRLYSAGGLQLSTGSLAQDGQLVALGDLRADIGNPLMFTRTLAAGGQLTLNVAGDLVQAGTLQGNGVTVTSTGRLTQQGRIVAGGGESRLTAASLVQEETGTIQAGGPLSLVSGSDLVNRGFIGTAGDLLLRAAGRIENGSLLYGGGNVLLLSDALVNRLGNILAGNSLWIQRDEAGNASGSVLNSSGTIETQRGDITVRTGTLTNQREGLTVTESGSTAAEIPSWAGGTTADIHADSFKPGEVVESVVKDDYCHTVGGHDDGRDVCSTRTFIQKKLSVSAVTQFVAVDQKSITVSATGGVAQLNSAGHINIAADVLNNNASAITGRGDVFLTGGQLNNQSFQAGVSGTKLKYVYQDRLGDDVFRFKLVGEPITEFTPGQSYTATIQAGGSINASFSQNISNTSLQPGSGGFMPSLSAPSLGGVAALSTETAQSDRGLSGAAGGISTTAVGGAGSVALAGSGAGLNTGYSAVARSGGLPGSSSALPGQTAVGLSSVPDGGARPVTGATVSLPGAVTTGGLSGVPDGGTRPVTGAAVSLPGSVTTGGLSGVPDGGTRPVTGAAVSLPGSVTTGGLSGVPDGGTRPVTGAAVSLPGSVTTGGLSGVAADGTRPVTGAAVSPLAGLSAGQAQQALTQALAPVSGPALTDYPLPASQNGLFVADTARDSRYLIRSNPLLEQLGQVDNRLFADLQGLLGQTPATTVPVETNPQLTDRTQILGSAYLLGKLNLDAEHDYRFLGDAAFDTRYISNAVLSQTGQRYLGGSARSWRRCSG</sequence>
<evidence type="ECO:0000313" key="4">
    <source>
        <dbReference type="Proteomes" id="UP000294820"/>
    </source>
</evidence>
<evidence type="ECO:0000259" key="2">
    <source>
        <dbReference type="SMART" id="SM00912"/>
    </source>
</evidence>
<dbReference type="RefSeq" id="WP_331886446.1">
    <property type="nucleotide sequence ID" value="NZ_LT615367.1"/>
</dbReference>
<dbReference type="Gene3D" id="2.160.20.10">
    <property type="entry name" value="Single-stranded right-handed beta-helix, Pectin lyase-like"/>
    <property type="match status" value="1"/>
</dbReference>
<evidence type="ECO:0000256" key="1">
    <source>
        <dbReference type="SAM" id="MobiDB-lite"/>
    </source>
</evidence>
<feature type="compositionally biased region" description="Polar residues" evidence="1">
    <location>
        <begin position="1125"/>
        <end position="1138"/>
    </location>
</feature>